<feature type="chain" id="PRO_5002236158" description="Extracellular membrane protein CFEM domain-containing protein" evidence="1">
    <location>
        <begin position="21"/>
        <end position="111"/>
    </location>
</feature>
<dbReference type="OrthoDB" id="4119504at2759"/>
<dbReference type="EMBL" id="KN846954">
    <property type="protein sequence ID" value="KIV77646.1"/>
    <property type="molecule type" value="Genomic_DNA"/>
</dbReference>
<gene>
    <name evidence="2" type="ORF">PV11_09433</name>
</gene>
<reference evidence="2 3" key="1">
    <citation type="submission" date="2015-01" db="EMBL/GenBank/DDBJ databases">
        <title>The Genome Sequence of Exophiala sideris CBS121828.</title>
        <authorList>
            <consortium name="The Broad Institute Genomics Platform"/>
            <person name="Cuomo C."/>
            <person name="de Hoog S."/>
            <person name="Gorbushina A."/>
            <person name="Stielow B."/>
            <person name="Teixiera M."/>
            <person name="Abouelleil A."/>
            <person name="Chapman S.B."/>
            <person name="Priest M."/>
            <person name="Young S.K."/>
            <person name="Wortman J."/>
            <person name="Nusbaum C."/>
            <person name="Birren B."/>
        </authorList>
    </citation>
    <scope>NUCLEOTIDE SEQUENCE [LARGE SCALE GENOMIC DNA]</scope>
    <source>
        <strain evidence="2 3">CBS 121828</strain>
    </source>
</reference>
<evidence type="ECO:0000256" key="1">
    <source>
        <dbReference type="SAM" id="SignalP"/>
    </source>
</evidence>
<feature type="signal peptide" evidence="1">
    <location>
        <begin position="1"/>
        <end position="20"/>
    </location>
</feature>
<keyword evidence="1" id="KW-0732">Signal</keyword>
<evidence type="ECO:0000313" key="2">
    <source>
        <dbReference type="EMBL" id="KIV77646.1"/>
    </source>
</evidence>
<dbReference type="HOGENOM" id="CLU_2171062_0_0_1"/>
<name>A0A0D1WRC7_9EURO</name>
<dbReference type="Proteomes" id="UP000053599">
    <property type="component" value="Unassembled WGS sequence"/>
</dbReference>
<evidence type="ECO:0000313" key="3">
    <source>
        <dbReference type="Proteomes" id="UP000053599"/>
    </source>
</evidence>
<sequence>MQLFHVASVLIGVLAIESMAESFDRCKCQKGEEQWDRITQMACDAYRENEHTCEIKHPDVLYTYGPHYKADESHACVAYMQCIDKDDFAAYCTQAAIDIGLYWEGAFCWHT</sequence>
<accession>A0A0D1WRC7</accession>
<organism evidence="2 3">
    <name type="scientific">Exophiala sideris</name>
    <dbReference type="NCBI Taxonomy" id="1016849"/>
    <lineage>
        <taxon>Eukaryota</taxon>
        <taxon>Fungi</taxon>
        <taxon>Dikarya</taxon>
        <taxon>Ascomycota</taxon>
        <taxon>Pezizomycotina</taxon>
        <taxon>Eurotiomycetes</taxon>
        <taxon>Chaetothyriomycetidae</taxon>
        <taxon>Chaetothyriales</taxon>
        <taxon>Herpotrichiellaceae</taxon>
        <taxon>Exophiala</taxon>
    </lineage>
</organism>
<proteinExistence type="predicted"/>
<evidence type="ECO:0008006" key="4">
    <source>
        <dbReference type="Google" id="ProtNLM"/>
    </source>
</evidence>
<dbReference type="AlphaFoldDB" id="A0A0D1WRC7"/>
<protein>
    <recommendedName>
        <fullName evidence="4">Extracellular membrane protein CFEM domain-containing protein</fullName>
    </recommendedName>
</protein>